<proteinExistence type="predicted"/>
<evidence type="ECO:0000313" key="2">
    <source>
        <dbReference type="Proteomes" id="UP000737018"/>
    </source>
</evidence>
<protein>
    <submittedName>
        <fullName evidence="1">Uncharacterized protein</fullName>
    </submittedName>
</protein>
<gene>
    <name evidence="1" type="ORF">CMV_022942</name>
</gene>
<evidence type="ECO:0000313" key="1">
    <source>
        <dbReference type="EMBL" id="KAF3951397.1"/>
    </source>
</evidence>
<accession>A0A8J4QH11</accession>
<sequence>FRWKRVLGFSFSLVIGFKLSASTLVQIWCLIR</sequence>
<dbReference type="Proteomes" id="UP000737018">
    <property type="component" value="Unassembled WGS sequence"/>
</dbReference>
<comment type="caution">
    <text evidence="1">The sequence shown here is derived from an EMBL/GenBank/DDBJ whole genome shotgun (WGS) entry which is preliminary data.</text>
</comment>
<dbReference type="AlphaFoldDB" id="A0A8J4QH11"/>
<dbReference type="EMBL" id="JRKL02004961">
    <property type="protein sequence ID" value="KAF3951397.1"/>
    <property type="molecule type" value="Genomic_DNA"/>
</dbReference>
<name>A0A8J4QH11_9ROSI</name>
<feature type="non-terminal residue" evidence="1">
    <location>
        <position position="1"/>
    </location>
</feature>
<keyword evidence="2" id="KW-1185">Reference proteome</keyword>
<organism evidence="1 2">
    <name type="scientific">Castanea mollissima</name>
    <name type="common">Chinese chestnut</name>
    <dbReference type="NCBI Taxonomy" id="60419"/>
    <lineage>
        <taxon>Eukaryota</taxon>
        <taxon>Viridiplantae</taxon>
        <taxon>Streptophyta</taxon>
        <taxon>Embryophyta</taxon>
        <taxon>Tracheophyta</taxon>
        <taxon>Spermatophyta</taxon>
        <taxon>Magnoliopsida</taxon>
        <taxon>eudicotyledons</taxon>
        <taxon>Gunneridae</taxon>
        <taxon>Pentapetalae</taxon>
        <taxon>rosids</taxon>
        <taxon>fabids</taxon>
        <taxon>Fagales</taxon>
        <taxon>Fagaceae</taxon>
        <taxon>Castanea</taxon>
    </lineage>
</organism>
<reference evidence="1" key="1">
    <citation type="submission" date="2020-03" db="EMBL/GenBank/DDBJ databases">
        <title>Castanea mollissima Vanexum genome sequencing.</title>
        <authorList>
            <person name="Staton M."/>
        </authorList>
    </citation>
    <scope>NUCLEOTIDE SEQUENCE</scope>
    <source>
        <tissue evidence="1">Leaf</tissue>
    </source>
</reference>